<evidence type="ECO:0000256" key="2">
    <source>
        <dbReference type="ARBA" id="ARBA00011484"/>
    </source>
</evidence>
<comment type="caution">
    <text evidence="6">The sequence shown here is derived from an EMBL/GenBank/DDBJ whole genome shotgun (WGS) entry which is preliminary data.</text>
</comment>
<dbReference type="InterPro" id="IPR011053">
    <property type="entry name" value="Single_hybrid_motif"/>
</dbReference>
<protein>
    <recommendedName>
        <fullName evidence="5">Lipoyl-binding domain-containing protein</fullName>
    </recommendedName>
</protein>
<dbReference type="Gene3D" id="2.40.50.100">
    <property type="match status" value="1"/>
</dbReference>
<evidence type="ECO:0000256" key="3">
    <source>
        <dbReference type="ARBA" id="ARBA00022679"/>
    </source>
</evidence>
<organism evidence="6 7">
    <name type="scientific">Pelagibacterium lentulum</name>
    <dbReference type="NCBI Taxonomy" id="2029865"/>
    <lineage>
        <taxon>Bacteria</taxon>
        <taxon>Pseudomonadati</taxon>
        <taxon>Pseudomonadota</taxon>
        <taxon>Alphaproteobacteria</taxon>
        <taxon>Hyphomicrobiales</taxon>
        <taxon>Devosiaceae</taxon>
        <taxon>Pelagibacterium</taxon>
    </lineage>
</organism>
<dbReference type="CDD" id="cd06849">
    <property type="entry name" value="lipoyl_domain"/>
    <property type="match status" value="1"/>
</dbReference>
<proteinExistence type="predicted"/>
<evidence type="ECO:0000256" key="4">
    <source>
        <dbReference type="ARBA" id="ARBA00023315"/>
    </source>
</evidence>
<dbReference type="GO" id="GO:0005737">
    <property type="term" value="C:cytoplasm"/>
    <property type="evidence" value="ECO:0007669"/>
    <property type="project" value="TreeGrafter"/>
</dbReference>
<keyword evidence="4" id="KW-0012">Acyltransferase</keyword>
<dbReference type="OrthoDB" id="9805770at2"/>
<dbReference type="Pfam" id="PF00364">
    <property type="entry name" value="Biotin_lipoyl"/>
    <property type="match status" value="1"/>
</dbReference>
<accession>A0A916R9V5</accession>
<dbReference type="PANTHER" id="PTHR43178:SF5">
    <property type="entry name" value="LIPOAMIDE ACYLTRANSFERASE COMPONENT OF BRANCHED-CHAIN ALPHA-KETO ACID DEHYDROGENASE COMPLEX, MITOCHONDRIAL"/>
    <property type="match status" value="1"/>
</dbReference>
<dbReference type="SUPFAM" id="SSF51230">
    <property type="entry name" value="Single hybrid motif"/>
    <property type="match status" value="1"/>
</dbReference>
<dbReference type="GO" id="GO:0031405">
    <property type="term" value="F:lipoic acid binding"/>
    <property type="evidence" value="ECO:0007669"/>
    <property type="project" value="TreeGrafter"/>
</dbReference>
<dbReference type="AlphaFoldDB" id="A0A916R9V5"/>
<dbReference type="PROSITE" id="PS50968">
    <property type="entry name" value="BIOTINYL_LIPOYL"/>
    <property type="match status" value="1"/>
</dbReference>
<sequence length="80" mass="8597">MTSTPLLMPQLGNEITEAEVTEWLKQPGDTVEKDELVVIITTTKMSMELEAPAAGKLGEILVPEGELAEVGAALTMIESR</sequence>
<dbReference type="GO" id="GO:0016407">
    <property type="term" value="F:acetyltransferase activity"/>
    <property type="evidence" value="ECO:0007669"/>
    <property type="project" value="TreeGrafter"/>
</dbReference>
<evidence type="ECO:0000313" key="7">
    <source>
        <dbReference type="Proteomes" id="UP000596977"/>
    </source>
</evidence>
<keyword evidence="7" id="KW-1185">Reference proteome</keyword>
<comment type="subunit">
    <text evidence="2">Forms a 24-polypeptide structural core with octahedral symmetry.</text>
</comment>
<gene>
    <name evidence="6" type="ORF">GCM10011499_17790</name>
</gene>
<dbReference type="InterPro" id="IPR050743">
    <property type="entry name" value="2-oxoacid_DH_E2_comp"/>
</dbReference>
<evidence type="ECO:0000259" key="5">
    <source>
        <dbReference type="PROSITE" id="PS50968"/>
    </source>
</evidence>
<evidence type="ECO:0000313" key="6">
    <source>
        <dbReference type="EMBL" id="GGA48335.1"/>
    </source>
</evidence>
<dbReference type="Proteomes" id="UP000596977">
    <property type="component" value="Unassembled WGS sequence"/>
</dbReference>
<comment type="cofactor">
    <cofactor evidence="1">
        <name>(R)-lipoate</name>
        <dbReference type="ChEBI" id="CHEBI:83088"/>
    </cofactor>
</comment>
<evidence type="ECO:0000256" key="1">
    <source>
        <dbReference type="ARBA" id="ARBA00001938"/>
    </source>
</evidence>
<name>A0A916R9V5_9HYPH</name>
<dbReference type="PANTHER" id="PTHR43178">
    <property type="entry name" value="DIHYDROLIPOAMIDE ACETYLTRANSFERASE COMPONENT OF PYRUVATE DEHYDROGENASE COMPLEX"/>
    <property type="match status" value="1"/>
</dbReference>
<dbReference type="EMBL" id="BMKB01000002">
    <property type="protein sequence ID" value="GGA48335.1"/>
    <property type="molecule type" value="Genomic_DNA"/>
</dbReference>
<dbReference type="RefSeq" id="WP_127070949.1">
    <property type="nucleotide sequence ID" value="NZ_BMKB01000002.1"/>
</dbReference>
<reference evidence="6 7" key="1">
    <citation type="journal article" date="2014" name="Int. J. Syst. Evol. Microbiol.">
        <title>Complete genome sequence of Corynebacterium casei LMG S-19264T (=DSM 44701T), isolated from a smear-ripened cheese.</title>
        <authorList>
            <consortium name="US DOE Joint Genome Institute (JGI-PGF)"/>
            <person name="Walter F."/>
            <person name="Albersmeier A."/>
            <person name="Kalinowski J."/>
            <person name="Ruckert C."/>
        </authorList>
    </citation>
    <scope>NUCLEOTIDE SEQUENCE [LARGE SCALE GENOMIC DNA]</scope>
    <source>
        <strain evidence="6 7">CGMCC 1.15896</strain>
    </source>
</reference>
<keyword evidence="3" id="KW-0808">Transferase</keyword>
<dbReference type="InterPro" id="IPR000089">
    <property type="entry name" value="Biotin_lipoyl"/>
</dbReference>
<feature type="domain" description="Lipoyl-binding" evidence="5">
    <location>
        <begin position="3"/>
        <end position="78"/>
    </location>
</feature>